<proteinExistence type="predicted"/>
<dbReference type="GO" id="GO:0036064">
    <property type="term" value="C:ciliary basal body"/>
    <property type="evidence" value="ECO:0007669"/>
    <property type="project" value="TreeGrafter"/>
</dbReference>
<feature type="region of interest" description="Disordered" evidence="3">
    <location>
        <begin position="514"/>
        <end position="538"/>
    </location>
</feature>
<protein>
    <submittedName>
        <fullName evidence="4">Trichohyalin</fullName>
    </submittedName>
</protein>
<evidence type="ECO:0000313" key="4">
    <source>
        <dbReference type="EMBL" id="TNJ29365.1"/>
    </source>
</evidence>
<dbReference type="AlphaFoldDB" id="A0A4Z1SWZ5"/>
<accession>A0A4Z1SWZ5</accession>
<evidence type="ECO:0000313" key="5">
    <source>
        <dbReference type="Proteomes" id="UP000315496"/>
    </source>
</evidence>
<comment type="caution">
    <text evidence="4">The sequence shown here is derived from an EMBL/GenBank/DDBJ whole genome shotgun (WGS) entry which is preliminary data.</text>
</comment>
<dbReference type="OrthoDB" id="5578278at2759"/>
<dbReference type="PANTHER" id="PTHR19853:SF1">
    <property type="entry name" value="TBC1 DOMAIN FAMILY MEMBER 31"/>
    <property type="match status" value="1"/>
</dbReference>
<evidence type="ECO:0000256" key="2">
    <source>
        <dbReference type="ARBA" id="ARBA00022737"/>
    </source>
</evidence>
<dbReference type="EMBL" id="VDLU01000001">
    <property type="protein sequence ID" value="TNJ29365.1"/>
    <property type="molecule type" value="Genomic_DNA"/>
</dbReference>
<dbReference type="GO" id="GO:0060271">
    <property type="term" value="P:cilium assembly"/>
    <property type="evidence" value="ECO:0007669"/>
    <property type="project" value="TreeGrafter"/>
</dbReference>
<organism evidence="4 5">
    <name type="scientific">Giardia muris</name>
    <dbReference type="NCBI Taxonomy" id="5742"/>
    <lineage>
        <taxon>Eukaryota</taxon>
        <taxon>Metamonada</taxon>
        <taxon>Diplomonadida</taxon>
        <taxon>Hexamitidae</taxon>
        <taxon>Giardiinae</taxon>
        <taxon>Giardia</taxon>
    </lineage>
</organism>
<keyword evidence="5" id="KW-1185">Reference proteome</keyword>
<keyword evidence="2" id="KW-0677">Repeat</keyword>
<feature type="region of interest" description="Disordered" evidence="3">
    <location>
        <begin position="309"/>
        <end position="335"/>
    </location>
</feature>
<feature type="compositionally biased region" description="Polar residues" evidence="3">
    <location>
        <begin position="316"/>
        <end position="330"/>
    </location>
</feature>
<gene>
    <name evidence="4" type="ORF">GMRT_11136</name>
</gene>
<dbReference type="Proteomes" id="UP000315496">
    <property type="component" value="Chromosome 1"/>
</dbReference>
<reference evidence="4 5" key="1">
    <citation type="submission" date="2019-05" db="EMBL/GenBank/DDBJ databases">
        <title>The compact genome of Giardia muris reveals important steps in the evolution of intestinal protozoan parasites.</title>
        <authorList>
            <person name="Xu F."/>
            <person name="Jimenez-Gonzalez A."/>
            <person name="Einarsson E."/>
            <person name="Astvaldsson A."/>
            <person name="Peirasmaki D."/>
            <person name="Eckmann L."/>
            <person name="Andersson J.O."/>
            <person name="Svard S.G."/>
            <person name="Jerlstrom-Hultqvist J."/>
        </authorList>
    </citation>
    <scope>NUCLEOTIDE SEQUENCE [LARGE SCALE GENOMIC DNA]</scope>
    <source>
        <strain evidence="4 5">Roberts-Thomson</strain>
    </source>
</reference>
<sequence>MPLTLRHIEALLAHRQALPHDVRKTAWRFLLALPNDTEYYAQLSGKGLHSAAHSLAYAFPLSDRRLLRRLEGVCSALFYWSPNLSEISWLPRFAFPFVKFWGPDATAAFETCVILLKTYESWLLFRDVPPNRELILVDSLLAAHGRPHPAPIERPADWAWTLFITLFTDQLSGDEWLTFCDHWFCSGSRSFLYCAMVAFALTVPDHYFLSALRTPYPGLSITNLLATTKDIATRARCLKSRVSNEHLDLADFLGARFAFPPISGIRDVSPICLPPMTIHDYRDDLERIEEEQREYTRIMRRAYFRQSEDPMDTRFSGGSSKETGISSGAQDKTADDLVDRAERAVRLSKSVSLSAQRHVGLEKPAVAAPQCANSGPHAVRESSSITSVDVAIPPPPPPTTSLGIQTSHEPPAQCISRSIARSMAAEVAMSALEIQKLTAQTAEDQEERATLHPAIEKSRSVTYRPVPEERGFQVNLSDTKRSVSNGGPRGPAQRIGSAARDAILGRLVQVRPAKSPIRSVPHSPARSQPRSTVFDVPAPPDPGLCDICQSRGVYESYQKLIPKSGAKSRVRPNSAPNITTPLKELQKAVPETPGMQVQSFHVKPMLTDAMTQYSSIEKSEQDSMYSIDRPDAQLPGDFEDVAQTIPNDVLLELIDRLQNDMAKGALSRKRRAQIDDSTGELYAERLATNRESRPMTSHLPQIGDAYLDSSLMSDGAPENNVALSDVPVDVRAGSDITRFISVPRRSLAQKTPRDAVSSNIVSYDTTNTSRESGRVTIPTTAPHNDLHVTIPSSVGMTSGSVVPLTNSEGDNSSLPGSGFVATHSAKQPIGGGVLSGGKLTKSRVPDNSRYTIGDASISSASGILPGEGRILMTLPLADSEGELTISSVLDPPTNGLDRSSGLEGRPTHFSASAYLPKPSVSLPFLSSTTGPKSSVFLPEPTASASPGREVPSIGLSAQPTSDISETRPGVPYDISNTYTYSTYRPGQAGSLLGTGTDPQKPLRVTIRHGDKSYQLGNESLETSLSDSALSRNLQAMRAQVNALTAPILQQSRLTDDDNSFEDPIAETRSPYSVATPAHVEHNGALSSTELQWPSGTETVSDLRSWRGSDVRAHLTQACNNMRSIVEDVNRGLERLEDDLDE</sequence>
<dbReference type="InterPro" id="IPR051570">
    <property type="entry name" value="TBC1_cilium_biogenesis"/>
</dbReference>
<dbReference type="VEuPathDB" id="GiardiaDB:GMRT_11136"/>
<evidence type="ECO:0000256" key="3">
    <source>
        <dbReference type="SAM" id="MobiDB-lite"/>
    </source>
</evidence>
<name>A0A4Z1SWZ5_GIAMU</name>
<feature type="region of interest" description="Disordered" evidence="3">
    <location>
        <begin position="369"/>
        <end position="390"/>
    </location>
</feature>
<feature type="region of interest" description="Disordered" evidence="3">
    <location>
        <begin position="935"/>
        <end position="970"/>
    </location>
</feature>
<keyword evidence="1" id="KW-0853">WD repeat</keyword>
<evidence type="ECO:0000256" key="1">
    <source>
        <dbReference type="ARBA" id="ARBA00022574"/>
    </source>
</evidence>
<dbReference type="PANTHER" id="PTHR19853">
    <property type="entry name" value="WD REPEAT CONTAINING PROTEIN 3 WDR3"/>
    <property type="match status" value="1"/>
</dbReference>
<feature type="region of interest" description="Disordered" evidence="3">
    <location>
        <begin position="885"/>
        <end position="910"/>
    </location>
</feature>